<dbReference type="Proteomes" id="UP000246464">
    <property type="component" value="Chromosome 9"/>
</dbReference>
<reference evidence="2 3" key="1">
    <citation type="submission" date="2017-12" db="EMBL/GenBank/DDBJ databases">
        <title>Integrating genomic resources of turbot (Scophthalmus maximus) in depth evaluation of genetic and physical mapping variation across individuals.</title>
        <authorList>
            <person name="Martinez P."/>
        </authorList>
    </citation>
    <scope>NUCLEOTIDE SEQUENCE [LARGE SCALE GENOMIC DNA]</scope>
</reference>
<evidence type="ECO:0000313" key="2">
    <source>
        <dbReference type="EMBL" id="AWP06571.1"/>
    </source>
</evidence>
<dbReference type="EMBL" id="CP026251">
    <property type="protein sequence ID" value="AWP06571.1"/>
    <property type="molecule type" value="Genomic_DNA"/>
</dbReference>
<proteinExistence type="predicted"/>
<protein>
    <submittedName>
        <fullName evidence="2">Uncharacterized protein</fullName>
    </submittedName>
</protein>
<feature type="region of interest" description="Disordered" evidence="1">
    <location>
        <begin position="1"/>
        <end position="23"/>
    </location>
</feature>
<name>A0A2U9BRA2_SCOMX</name>
<dbReference type="AlphaFoldDB" id="A0A2U9BRA2"/>
<feature type="compositionally biased region" description="Polar residues" evidence="1">
    <location>
        <begin position="1"/>
        <end position="10"/>
    </location>
</feature>
<gene>
    <name evidence="2" type="ORF">SMAX5B_018770</name>
</gene>
<evidence type="ECO:0000313" key="3">
    <source>
        <dbReference type="Proteomes" id="UP000246464"/>
    </source>
</evidence>
<evidence type="ECO:0000256" key="1">
    <source>
        <dbReference type="SAM" id="MobiDB-lite"/>
    </source>
</evidence>
<keyword evidence="3" id="KW-1185">Reference proteome</keyword>
<accession>A0A2U9BRA2</accession>
<organism evidence="2 3">
    <name type="scientific">Scophthalmus maximus</name>
    <name type="common">Turbot</name>
    <name type="synonym">Psetta maxima</name>
    <dbReference type="NCBI Taxonomy" id="52904"/>
    <lineage>
        <taxon>Eukaryota</taxon>
        <taxon>Metazoa</taxon>
        <taxon>Chordata</taxon>
        <taxon>Craniata</taxon>
        <taxon>Vertebrata</taxon>
        <taxon>Euteleostomi</taxon>
        <taxon>Actinopterygii</taxon>
        <taxon>Neopterygii</taxon>
        <taxon>Teleostei</taxon>
        <taxon>Neoteleostei</taxon>
        <taxon>Acanthomorphata</taxon>
        <taxon>Carangaria</taxon>
        <taxon>Pleuronectiformes</taxon>
        <taxon>Pleuronectoidei</taxon>
        <taxon>Scophthalmidae</taxon>
        <taxon>Scophthalmus</taxon>
    </lineage>
</organism>
<sequence>MALTRSNTNLDGKGRSGGDLGSRLVRAGGGLQVLRISRLEAEKHRHRRDPWRESQHVVTRSKGDIRTNYRFFHNMRDARTFGGASLYEEN</sequence>